<dbReference type="PIRSF" id="PIRSF037081">
    <property type="entry name" value="P-loop_All4644_prd"/>
    <property type="match status" value="1"/>
</dbReference>
<dbReference type="AlphaFoldDB" id="A0A1G6HNL9"/>
<dbReference type="Gene3D" id="3.40.50.300">
    <property type="entry name" value="P-loop containing nucleotide triphosphate hydrolases"/>
    <property type="match status" value="1"/>
</dbReference>
<dbReference type="SUPFAM" id="SSF52540">
    <property type="entry name" value="P-loop containing nucleoside triphosphate hydrolases"/>
    <property type="match status" value="1"/>
</dbReference>
<dbReference type="InterPro" id="IPR027417">
    <property type="entry name" value="P-loop_NTPase"/>
</dbReference>
<dbReference type="Pfam" id="PF13671">
    <property type="entry name" value="AAA_33"/>
    <property type="match status" value="1"/>
</dbReference>
<accession>A0A1G6HNL9</accession>
<sequence>MELVFPERSLILMCAAPGCGKSTFANRHFLSTQVVSSDRCREMVSDDVEDMSVHRETFSLVRHICHLRLSLGKLTVIDSTSLNRSSRASFQKLASQHGFASAVILLDLPLNVCLERNEQRQRQVPPEVIRRFHAYLQDTKRTIREERFDQVYVVSEEELNNVRVTIKRKHKRPVME</sequence>
<evidence type="ECO:0000313" key="2">
    <source>
        <dbReference type="Proteomes" id="UP000199387"/>
    </source>
</evidence>
<proteinExistence type="predicted"/>
<evidence type="ECO:0000313" key="1">
    <source>
        <dbReference type="EMBL" id="SDB95821.1"/>
    </source>
</evidence>
<dbReference type="GO" id="GO:0016301">
    <property type="term" value="F:kinase activity"/>
    <property type="evidence" value="ECO:0007669"/>
    <property type="project" value="UniProtKB-KW"/>
</dbReference>
<dbReference type="Proteomes" id="UP000199387">
    <property type="component" value="Unassembled WGS sequence"/>
</dbReference>
<dbReference type="STRING" id="1236220.SAMN04488112_101113"/>
<protein>
    <submittedName>
        <fullName evidence="1">Predicted kinase</fullName>
    </submittedName>
</protein>
<reference evidence="1 2" key="1">
    <citation type="submission" date="2016-10" db="EMBL/GenBank/DDBJ databases">
        <authorList>
            <person name="de Groot N.N."/>
        </authorList>
    </citation>
    <scope>NUCLEOTIDE SEQUENCE [LARGE SCALE GENOMIC DNA]</scope>
    <source>
        <strain evidence="1 2">DSM 45514</strain>
    </source>
</reference>
<dbReference type="PANTHER" id="PTHR12435">
    <property type="match status" value="1"/>
</dbReference>
<keyword evidence="1" id="KW-0808">Transferase</keyword>
<organism evidence="1 2">
    <name type="scientific">Melghirimyces thermohalophilus</name>
    <dbReference type="NCBI Taxonomy" id="1236220"/>
    <lineage>
        <taxon>Bacteria</taxon>
        <taxon>Bacillati</taxon>
        <taxon>Bacillota</taxon>
        <taxon>Bacilli</taxon>
        <taxon>Bacillales</taxon>
        <taxon>Thermoactinomycetaceae</taxon>
        <taxon>Melghirimyces</taxon>
    </lineage>
</organism>
<dbReference type="RefSeq" id="WP_091565413.1">
    <property type="nucleotide sequence ID" value="NZ_FMZA01000001.1"/>
</dbReference>
<gene>
    <name evidence="1" type="ORF">SAMN04488112_101113</name>
</gene>
<keyword evidence="1" id="KW-0418">Kinase</keyword>
<dbReference type="InterPro" id="IPR017101">
    <property type="entry name" value="P-loop_ATP/GTP-bd_All4644_prd"/>
</dbReference>
<dbReference type="OrthoDB" id="9807890at2"/>
<name>A0A1G6HNL9_9BACL</name>
<keyword evidence="2" id="KW-1185">Reference proteome</keyword>
<dbReference type="EMBL" id="FMZA01000001">
    <property type="protein sequence ID" value="SDB95821.1"/>
    <property type="molecule type" value="Genomic_DNA"/>
</dbReference>